<keyword evidence="2" id="KW-0560">Oxidoreductase</keyword>
<name>A0A239K0L1_9BACT</name>
<dbReference type="InterPro" id="IPR036291">
    <property type="entry name" value="NAD(P)-bd_dom_sf"/>
</dbReference>
<dbReference type="GO" id="GO:0016491">
    <property type="term" value="F:oxidoreductase activity"/>
    <property type="evidence" value="ECO:0007669"/>
    <property type="project" value="UniProtKB-KW"/>
</dbReference>
<sequence length="229" mass="25837">MEGATCVVSVLAGLHDVIVERQKVLLEAAILAAIPKFIPSDFSTDFTALTPGENRNFDLRREFHQTLDVAPIASTAIFNGAFAEILTYNVPLLDFKEKVVGYWENPDWHIDFTTMDNTAAFTAAAALDPDTPKSLRIASFQVSPNDLVAYTAKTFGTPYKLVRLGSLEDLRAYNKRERAAHPEGENELYAKWQQSQYMQSMFSTHHETLDNDRYPGFVWSELEDVIEPR</sequence>
<evidence type="ECO:0000313" key="4">
    <source>
        <dbReference type="EMBL" id="SNT11278.1"/>
    </source>
</evidence>
<dbReference type="Gene3D" id="3.40.50.720">
    <property type="entry name" value="NAD(P)-binding Rossmann-like Domain"/>
    <property type="match status" value="1"/>
</dbReference>
<dbReference type="InterPro" id="IPR051609">
    <property type="entry name" value="NmrA/Isoflavone_reductase-like"/>
</dbReference>
<gene>
    <name evidence="4" type="ORF">SAMN05421770_104222</name>
</gene>
<proteinExistence type="predicted"/>
<dbReference type="EMBL" id="FZOU01000004">
    <property type="protein sequence ID" value="SNT11278.1"/>
    <property type="molecule type" value="Genomic_DNA"/>
</dbReference>
<keyword evidence="5" id="KW-1185">Reference proteome</keyword>
<protein>
    <submittedName>
        <fullName evidence="4">NmrA-like family protein</fullName>
    </submittedName>
</protein>
<reference evidence="4 5" key="1">
    <citation type="submission" date="2017-06" db="EMBL/GenBank/DDBJ databases">
        <authorList>
            <person name="Kim H.J."/>
            <person name="Triplett B.A."/>
        </authorList>
    </citation>
    <scope>NUCLEOTIDE SEQUENCE [LARGE SCALE GENOMIC DNA]</scope>
    <source>
        <strain evidence="4 5">DSM 18704</strain>
    </source>
</reference>
<dbReference type="Proteomes" id="UP000198356">
    <property type="component" value="Unassembled WGS sequence"/>
</dbReference>
<organism evidence="4 5">
    <name type="scientific">Granulicella rosea</name>
    <dbReference type="NCBI Taxonomy" id="474952"/>
    <lineage>
        <taxon>Bacteria</taxon>
        <taxon>Pseudomonadati</taxon>
        <taxon>Acidobacteriota</taxon>
        <taxon>Terriglobia</taxon>
        <taxon>Terriglobales</taxon>
        <taxon>Acidobacteriaceae</taxon>
        <taxon>Granulicella</taxon>
    </lineage>
</organism>
<accession>A0A239K0L1</accession>
<keyword evidence="1" id="KW-0521">NADP</keyword>
<evidence type="ECO:0000313" key="5">
    <source>
        <dbReference type="Proteomes" id="UP000198356"/>
    </source>
</evidence>
<evidence type="ECO:0000256" key="2">
    <source>
        <dbReference type="ARBA" id="ARBA00023002"/>
    </source>
</evidence>
<dbReference type="PANTHER" id="PTHR47706">
    <property type="entry name" value="NMRA-LIKE FAMILY PROTEIN"/>
    <property type="match status" value="1"/>
</dbReference>
<evidence type="ECO:0000259" key="3">
    <source>
        <dbReference type="Pfam" id="PF05368"/>
    </source>
</evidence>
<evidence type="ECO:0000256" key="1">
    <source>
        <dbReference type="ARBA" id="ARBA00022857"/>
    </source>
</evidence>
<feature type="domain" description="NmrA-like" evidence="3">
    <location>
        <begin position="2"/>
        <end position="163"/>
    </location>
</feature>
<dbReference type="AlphaFoldDB" id="A0A239K0L1"/>
<dbReference type="Pfam" id="PF05368">
    <property type="entry name" value="NmrA"/>
    <property type="match status" value="1"/>
</dbReference>
<dbReference type="SUPFAM" id="SSF51735">
    <property type="entry name" value="NAD(P)-binding Rossmann-fold domains"/>
    <property type="match status" value="1"/>
</dbReference>
<dbReference type="PANTHER" id="PTHR47706:SF1">
    <property type="entry name" value="CIPA-LIKE, PUTATIVE (AFU_ORTHOLOGUE AFUA_1G12460)-RELATED"/>
    <property type="match status" value="1"/>
</dbReference>
<dbReference type="InterPro" id="IPR008030">
    <property type="entry name" value="NmrA-like"/>
</dbReference>